<feature type="compositionally biased region" description="Low complexity" evidence="1">
    <location>
        <begin position="138"/>
        <end position="150"/>
    </location>
</feature>
<feature type="compositionally biased region" description="Basic and acidic residues" evidence="1">
    <location>
        <begin position="152"/>
        <end position="161"/>
    </location>
</feature>
<dbReference type="Proteomes" id="UP000799770">
    <property type="component" value="Unassembled WGS sequence"/>
</dbReference>
<evidence type="ECO:0000313" key="2">
    <source>
        <dbReference type="EMBL" id="KAF2114367.1"/>
    </source>
</evidence>
<dbReference type="AlphaFoldDB" id="A0A6A5Z6C5"/>
<dbReference type="OrthoDB" id="3801338at2759"/>
<keyword evidence="3" id="KW-1185">Reference proteome</keyword>
<proteinExistence type="predicted"/>
<feature type="compositionally biased region" description="Polar residues" evidence="1">
    <location>
        <begin position="495"/>
        <end position="505"/>
    </location>
</feature>
<evidence type="ECO:0000256" key="1">
    <source>
        <dbReference type="SAM" id="MobiDB-lite"/>
    </source>
</evidence>
<feature type="region of interest" description="Disordered" evidence="1">
    <location>
        <begin position="1"/>
        <end position="50"/>
    </location>
</feature>
<dbReference type="EMBL" id="ML977325">
    <property type="protein sequence ID" value="KAF2114367.1"/>
    <property type="molecule type" value="Genomic_DNA"/>
</dbReference>
<reference evidence="2" key="1">
    <citation type="journal article" date="2020" name="Stud. Mycol.">
        <title>101 Dothideomycetes genomes: a test case for predicting lifestyles and emergence of pathogens.</title>
        <authorList>
            <person name="Haridas S."/>
            <person name="Albert R."/>
            <person name="Binder M."/>
            <person name="Bloem J."/>
            <person name="Labutti K."/>
            <person name="Salamov A."/>
            <person name="Andreopoulos B."/>
            <person name="Baker S."/>
            <person name="Barry K."/>
            <person name="Bills G."/>
            <person name="Bluhm B."/>
            <person name="Cannon C."/>
            <person name="Castanera R."/>
            <person name="Culley D."/>
            <person name="Daum C."/>
            <person name="Ezra D."/>
            <person name="Gonzalez J."/>
            <person name="Henrissat B."/>
            <person name="Kuo A."/>
            <person name="Liang C."/>
            <person name="Lipzen A."/>
            <person name="Lutzoni F."/>
            <person name="Magnuson J."/>
            <person name="Mondo S."/>
            <person name="Nolan M."/>
            <person name="Ohm R."/>
            <person name="Pangilinan J."/>
            <person name="Park H.-J."/>
            <person name="Ramirez L."/>
            <person name="Alfaro M."/>
            <person name="Sun H."/>
            <person name="Tritt A."/>
            <person name="Yoshinaga Y."/>
            <person name="Zwiers L.-H."/>
            <person name="Turgeon B."/>
            <person name="Goodwin S."/>
            <person name="Spatafora J."/>
            <person name="Crous P."/>
            <person name="Grigoriev I."/>
        </authorList>
    </citation>
    <scope>NUCLEOTIDE SEQUENCE</scope>
    <source>
        <strain evidence="2">CBS 627.86</strain>
    </source>
</reference>
<name>A0A6A5Z6C5_9PLEO</name>
<protein>
    <submittedName>
        <fullName evidence="2">Uncharacterized protein</fullName>
    </submittedName>
</protein>
<evidence type="ECO:0000313" key="3">
    <source>
        <dbReference type="Proteomes" id="UP000799770"/>
    </source>
</evidence>
<sequence length="588" mass="64011">MATPGVDNWRRNMQPPIAVGNPPARSPPTSGRSWADLKDEEEEETALEKKKQEEAVINALKDRIGHLEKEVYTKEDRIEKLEAKVVVLENSHESLKHAQKDDARFEAWEEKFKHLYDLLNGQAGLSSARSTAAHVTVDSGSDRSNSPSPSLDQHEVEHPGELDEEPVVISASPSTSDDEAQSNENTQEPETSVPKDDSVADSSSTLLNEAPTLPPAPLSPKTKLAQQAPPPPAPVLKFPVLNKPKSKVSAAGGKPNVSITDDNGVFMVIPSTEGGGGWSANAKAKDIRDMSREERAELAKGETVEIHVGEKIVRGVPKRMFMQVSKKAAEYFTKDKHVNMVQMDANTASVAAIRHVVEYMKDMGTSAKVYSIPLCGDKFDQNVLVRQAAKKLDMDRYVSHFTKQFCDQIRNGMLNLKQMHQVVTSFGPGDAVVECLANNLAHERIKTNSAPPSGDYKTFLDHHERFTKFVEVTYQKIISGRQHRAARERRLAREQTQSPTPSTASKDAYGSPPAYTIKAMKSPPGKVSGTSDKMETSPTPKTAASAPAPAPADPVSPAAPTNIGGNKKKTLRNGKAKGGAFGKTKHEG</sequence>
<feature type="region of interest" description="Disordered" evidence="1">
    <location>
        <begin position="481"/>
        <end position="588"/>
    </location>
</feature>
<feature type="compositionally biased region" description="Basic residues" evidence="1">
    <location>
        <begin position="566"/>
        <end position="575"/>
    </location>
</feature>
<feature type="compositionally biased region" description="Low complexity" evidence="1">
    <location>
        <begin position="536"/>
        <end position="547"/>
    </location>
</feature>
<accession>A0A6A5Z6C5</accession>
<feature type="region of interest" description="Disordered" evidence="1">
    <location>
        <begin position="125"/>
        <end position="239"/>
    </location>
</feature>
<gene>
    <name evidence="2" type="ORF">BDV96DRAFT_95263</name>
</gene>
<organism evidence="2 3">
    <name type="scientific">Lophiotrema nucula</name>
    <dbReference type="NCBI Taxonomy" id="690887"/>
    <lineage>
        <taxon>Eukaryota</taxon>
        <taxon>Fungi</taxon>
        <taxon>Dikarya</taxon>
        <taxon>Ascomycota</taxon>
        <taxon>Pezizomycotina</taxon>
        <taxon>Dothideomycetes</taxon>
        <taxon>Pleosporomycetidae</taxon>
        <taxon>Pleosporales</taxon>
        <taxon>Lophiotremataceae</taxon>
        <taxon>Lophiotrema</taxon>
    </lineage>
</organism>